<dbReference type="GO" id="GO:0016491">
    <property type="term" value="F:oxidoreductase activity"/>
    <property type="evidence" value="ECO:0007669"/>
    <property type="project" value="UniProtKB-KW"/>
</dbReference>
<gene>
    <name evidence="4" type="ORF">E4191_23020</name>
</gene>
<accession>A0A4Y5STR5</accession>
<evidence type="ECO:0000256" key="1">
    <source>
        <dbReference type="ARBA" id="ARBA00006484"/>
    </source>
</evidence>
<reference evidence="5" key="1">
    <citation type="submission" date="2019-05" db="EMBL/GenBank/DDBJ databases">
        <title>Tamlana fucoidanivorans sp. nov., isolated from the surface of algae collected from Fujian province in China.</title>
        <authorList>
            <person name="Li J."/>
        </authorList>
    </citation>
    <scope>NUCLEOTIDE SEQUENCE [LARGE SCALE GENOMIC DNA]</scope>
    <source>
        <strain evidence="5">2251</strain>
        <plasmid evidence="5">unnamed1</plasmid>
    </source>
</reference>
<dbReference type="InterPro" id="IPR002347">
    <property type="entry name" value="SDR_fam"/>
</dbReference>
<sequence length="308" mass="33512">MRALSLRNIETTCGLKDKKNIRCYREVLMSGLPQSLIAVVTGASSGLGRALSQSLTEKGLHVIGIARNIGRLEETARNCRAGFFTAIAADVSCDQEMVRVASDIENNMGPVSILVNNAAICLQQDFLNSTSDEINDHIRINCCGPIIASKVFIPGMLQRRRGRIINVGSFAGEGPAVGKLGYSVSKAGFRSFSMALATELECHLPSIVVTEWIPGIMATQIGDDRGLSPSLVASWGAELALDFRPELHGLIFLQDRELQNNPSLRRRIADKVLFRSRRGPYVLSPTLANSECKNTGPKKKLLFLSARS</sequence>
<evidence type="ECO:0000256" key="3">
    <source>
        <dbReference type="RuleBase" id="RU000363"/>
    </source>
</evidence>
<dbReference type="EMBL" id="CP040765">
    <property type="protein sequence ID" value="QDA36922.1"/>
    <property type="molecule type" value="Genomic_DNA"/>
</dbReference>
<dbReference type="PANTHER" id="PTHR44196">
    <property type="entry name" value="DEHYDROGENASE/REDUCTASE SDR FAMILY MEMBER 7B"/>
    <property type="match status" value="1"/>
</dbReference>
<dbReference type="PRINTS" id="PR00081">
    <property type="entry name" value="GDHRDH"/>
</dbReference>
<organism evidence="4 5">
    <name type="scientific">Paracoccus liaowanqingii</name>
    <dbReference type="NCBI Taxonomy" id="2560053"/>
    <lineage>
        <taxon>Bacteria</taxon>
        <taxon>Pseudomonadati</taxon>
        <taxon>Pseudomonadota</taxon>
        <taxon>Alphaproteobacteria</taxon>
        <taxon>Rhodobacterales</taxon>
        <taxon>Paracoccaceae</taxon>
        <taxon>Paracoccus</taxon>
    </lineage>
</organism>
<dbReference type="InterPro" id="IPR036291">
    <property type="entry name" value="NAD(P)-bd_dom_sf"/>
</dbReference>
<evidence type="ECO:0000256" key="2">
    <source>
        <dbReference type="ARBA" id="ARBA00023002"/>
    </source>
</evidence>
<dbReference type="SUPFAM" id="SSF51735">
    <property type="entry name" value="NAD(P)-binding Rossmann-fold domains"/>
    <property type="match status" value="1"/>
</dbReference>
<keyword evidence="4" id="KW-0614">Plasmid</keyword>
<dbReference type="CDD" id="cd05233">
    <property type="entry name" value="SDR_c"/>
    <property type="match status" value="1"/>
</dbReference>
<evidence type="ECO:0000313" key="4">
    <source>
        <dbReference type="EMBL" id="QDA36922.1"/>
    </source>
</evidence>
<dbReference type="PANTHER" id="PTHR44196:SF1">
    <property type="entry name" value="DEHYDROGENASE_REDUCTASE SDR FAMILY MEMBER 7B"/>
    <property type="match status" value="1"/>
</dbReference>
<dbReference type="KEGG" id="plia:E4191_23020"/>
<dbReference type="Gene3D" id="3.40.50.720">
    <property type="entry name" value="NAD(P)-binding Rossmann-like Domain"/>
    <property type="match status" value="1"/>
</dbReference>
<protein>
    <submittedName>
        <fullName evidence="4">SDR family NAD(P)-dependent oxidoreductase</fullName>
    </submittedName>
</protein>
<comment type="similarity">
    <text evidence="1 3">Belongs to the short-chain dehydrogenases/reductases (SDR) family.</text>
</comment>
<evidence type="ECO:0000313" key="5">
    <source>
        <dbReference type="Proteomes" id="UP000296374"/>
    </source>
</evidence>
<dbReference type="AlphaFoldDB" id="A0A4Y5STR5"/>
<geneLocation type="plasmid" evidence="4 5">
    <name>unnamed1</name>
</geneLocation>
<dbReference type="PRINTS" id="PR00080">
    <property type="entry name" value="SDRFAMILY"/>
</dbReference>
<dbReference type="Pfam" id="PF00106">
    <property type="entry name" value="adh_short"/>
    <property type="match status" value="1"/>
</dbReference>
<proteinExistence type="inferred from homology"/>
<dbReference type="GO" id="GO:0016020">
    <property type="term" value="C:membrane"/>
    <property type="evidence" value="ECO:0007669"/>
    <property type="project" value="TreeGrafter"/>
</dbReference>
<dbReference type="Proteomes" id="UP000296374">
    <property type="component" value="Plasmid unnamed1"/>
</dbReference>
<name>A0A4Y5STR5_9RHOB</name>
<keyword evidence="2" id="KW-0560">Oxidoreductase</keyword>